<dbReference type="AlphaFoldDB" id="A0A0L8BGR3"/>
<dbReference type="PATRIC" id="fig|106592.7.peg.5164"/>
<proteinExistence type="predicted"/>
<sequence>MEFPILPRLPGGLKDIIFGAMSVVHHSKLTADWRLRVRARNLVERFFNKIKHCRRVATRCARRNAGRSHMRAKQRQVGLAEPVLAASRSGAKAGCALGMIVSSGAPTRII</sequence>
<dbReference type="Proteomes" id="UP000037425">
    <property type="component" value="Unassembled WGS sequence"/>
</dbReference>
<evidence type="ECO:0000313" key="1">
    <source>
        <dbReference type="EMBL" id="KOF13735.1"/>
    </source>
</evidence>
<accession>A0A0L8BGR3</accession>
<evidence type="ECO:0008006" key="3">
    <source>
        <dbReference type="Google" id="ProtNLM"/>
    </source>
</evidence>
<evidence type="ECO:0000313" key="2">
    <source>
        <dbReference type="Proteomes" id="UP000037425"/>
    </source>
</evidence>
<name>A0A0L8BGR3_ENSAD</name>
<comment type="caution">
    <text evidence="1">The sequence shown here is derived from an EMBL/GenBank/DDBJ whole genome shotgun (WGS) entry which is preliminary data.</text>
</comment>
<reference evidence="2" key="1">
    <citation type="submission" date="2015-07" db="EMBL/GenBank/DDBJ databases">
        <title>Whole genome sequence of an Ensifer adhaerens strain isolated from a cave pool in the Wind Cave National Park.</title>
        <authorList>
            <person name="Eng W.W.H."/>
            <person name="Gan H.M."/>
            <person name="Barton H.A."/>
            <person name="Savka M.A."/>
        </authorList>
    </citation>
    <scope>NUCLEOTIDE SEQUENCE [LARGE SCALE GENOMIC DNA]</scope>
    <source>
        <strain evidence="2">SD006</strain>
    </source>
</reference>
<dbReference type="EMBL" id="LGAP01000033">
    <property type="protein sequence ID" value="KOF13735.1"/>
    <property type="molecule type" value="Genomic_DNA"/>
</dbReference>
<gene>
    <name evidence="1" type="ORF">AC244_29995</name>
</gene>
<dbReference type="RefSeq" id="WP_053252456.1">
    <property type="nucleotide sequence ID" value="NZ_LGAP01000033.1"/>
</dbReference>
<organism evidence="1 2">
    <name type="scientific">Ensifer adhaerens</name>
    <name type="common">Sinorhizobium morelense</name>
    <dbReference type="NCBI Taxonomy" id="106592"/>
    <lineage>
        <taxon>Bacteria</taxon>
        <taxon>Pseudomonadati</taxon>
        <taxon>Pseudomonadota</taxon>
        <taxon>Alphaproteobacteria</taxon>
        <taxon>Hyphomicrobiales</taxon>
        <taxon>Rhizobiaceae</taxon>
        <taxon>Sinorhizobium/Ensifer group</taxon>
        <taxon>Ensifer</taxon>
    </lineage>
</organism>
<protein>
    <recommendedName>
        <fullName evidence="3">Transposase DDE domain-containing protein</fullName>
    </recommendedName>
</protein>